<evidence type="ECO:0000256" key="3">
    <source>
        <dbReference type="SAM" id="Phobius"/>
    </source>
</evidence>
<dbReference type="InterPro" id="IPR050817">
    <property type="entry name" value="DjlA_DnaK_co-chaperone"/>
</dbReference>
<proteinExistence type="predicted"/>
<feature type="transmembrane region" description="Helical" evidence="3">
    <location>
        <begin position="68"/>
        <end position="85"/>
    </location>
</feature>
<dbReference type="SMART" id="SM00271">
    <property type="entry name" value="DnaJ"/>
    <property type="match status" value="1"/>
</dbReference>
<dbReference type="SUPFAM" id="SSF46565">
    <property type="entry name" value="Chaperone J-domain"/>
    <property type="match status" value="1"/>
</dbReference>
<dbReference type="InterPro" id="IPR001623">
    <property type="entry name" value="DnaJ_domain"/>
</dbReference>
<dbReference type="PRINTS" id="PR00625">
    <property type="entry name" value="JDOMAIN"/>
</dbReference>
<dbReference type="EMBL" id="RBUY01000193">
    <property type="protein sequence ID" value="RMV70029.1"/>
    <property type="molecule type" value="Genomic_DNA"/>
</dbReference>
<protein>
    <submittedName>
        <fullName evidence="5">DnaJ domain-containing protein</fullName>
    </submittedName>
</protein>
<comment type="caution">
    <text evidence="5">The sequence shown here is derived from an EMBL/GenBank/DDBJ whole genome shotgun (WGS) entry which is preliminary data.</text>
</comment>
<feature type="domain" description="J" evidence="4">
    <location>
        <begin position="115"/>
        <end position="179"/>
    </location>
</feature>
<evidence type="ECO:0000259" key="4">
    <source>
        <dbReference type="PROSITE" id="PS50076"/>
    </source>
</evidence>
<name>A0A3M6ENV8_9PSED</name>
<dbReference type="Pfam" id="PF00226">
    <property type="entry name" value="DnaJ"/>
    <property type="match status" value="1"/>
</dbReference>
<accession>A0A3M6ENV8</accession>
<dbReference type="CDD" id="cd06257">
    <property type="entry name" value="DnaJ"/>
    <property type="match status" value="1"/>
</dbReference>
<evidence type="ECO:0000256" key="2">
    <source>
        <dbReference type="SAM" id="MobiDB-lite"/>
    </source>
</evidence>
<evidence type="ECO:0000313" key="5">
    <source>
        <dbReference type="EMBL" id="RMV70029.1"/>
    </source>
</evidence>
<dbReference type="AlphaFoldDB" id="A0A3M6ENV8"/>
<keyword evidence="3" id="KW-0812">Transmembrane</keyword>
<evidence type="ECO:0000256" key="1">
    <source>
        <dbReference type="ARBA" id="ARBA00023186"/>
    </source>
</evidence>
<keyword evidence="3" id="KW-0472">Membrane</keyword>
<dbReference type="Gene3D" id="1.10.287.110">
    <property type="entry name" value="DnaJ domain"/>
    <property type="match status" value="1"/>
</dbReference>
<dbReference type="Proteomes" id="UP000269872">
    <property type="component" value="Unassembled WGS sequence"/>
</dbReference>
<sequence length="446" mass="48549">MARWIVTGLGVLYAADGSFTEELLKDICSCVWPFGFAQGGAEDGCLNRMNVRLDAHESFIDVSRNARILWIRAFSCGLVLLAWHLHWRYGLFGRYSCIKNGSQPWTASAMQRTPTHYELLSVARDASPEQIKRAYRKLAQKLHPDRNPDPYASDMMGVVNASHDVLADPSRRAAYDAQLAADEHKARMDALRRKQARAAGGQAVHAYAATSAAATVTPSRAARPGQPAKASSSAASSSHGKRRRSAWRWALVFVVFCAGGAWMGYDPDAGKAYVPADPVPVAQTWVKPAPATPVEEPAASPAKPVDAAASECEVPALDPMGAPWPDKPGYVKDMPVLKDNGWSQITVDNSAGESAVYAKVTDAVGRRAFRHAFVPAGAVFTFAKMDPGLYLLKYKMMSTGCAFASGRILLEETPMGSQIKSSAYKLTLRKLQNRSVPFARLKEDQF</sequence>
<feature type="region of interest" description="Disordered" evidence="2">
    <location>
        <begin position="215"/>
        <end position="240"/>
    </location>
</feature>
<dbReference type="InterPro" id="IPR036869">
    <property type="entry name" value="J_dom_sf"/>
</dbReference>
<keyword evidence="3" id="KW-1133">Transmembrane helix</keyword>
<feature type="compositionally biased region" description="Low complexity" evidence="2">
    <location>
        <begin position="215"/>
        <end position="238"/>
    </location>
</feature>
<organism evidence="5 6">
    <name type="scientific">Pseudomonas caricapapayae</name>
    <dbReference type="NCBI Taxonomy" id="46678"/>
    <lineage>
        <taxon>Bacteria</taxon>
        <taxon>Pseudomonadati</taxon>
        <taxon>Pseudomonadota</taxon>
        <taxon>Gammaproteobacteria</taxon>
        <taxon>Pseudomonadales</taxon>
        <taxon>Pseudomonadaceae</taxon>
        <taxon>Pseudomonas</taxon>
    </lineage>
</organism>
<keyword evidence="1" id="KW-0143">Chaperone</keyword>
<dbReference type="PROSITE" id="PS50076">
    <property type="entry name" value="DNAJ_2"/>
    <property type="match status" value="1"/>
</dbReference>
<reference evidence="5 6" key="1">
    <citation type="submission" date="2018-08" db="EMBL/GenBank/DDBJ databases">
        <title>Recombination of ecologically and evolutionarily significant loci maintains genetic cohesion in the Pseudomonas syringae species complex.</title>
        <authorList>
            <person name="Dillon M."/>
            <person name="Thakur S."/>
            <person name="Almeida R.N.D."/>
            <person name="Weir B.S."/>
            <person name="Guttman D.S."/>
        </authorList>
    </citation>
    <scope>NUCLEOTIDE SEQUENCE [LARGE SCALE GENOMIC DNA]</scope>
    <source>
        <strain evidence="5 6">ICMP 7496</strain>
    </source>
</reference>
<gene>
    <name evidence="5" type="ORF">ALP05_100366</name>
</gene>
<evidence type="ECO:0000313" key="6">
    <source>
        <dbReference type="Proteomes" id="UP000269872"/>
    </source>
</evidence>
<dbReference type="PANTHER" id="PTHR24074">
    <property type="entry name" value="CO-CHAPERONE PROTEIN DJLA"/>
    <property type="match status" value="1"/>
</dbReference>